<sequence>MTTVLLTGFEPFDGASVNPSWRAVSQARRDWDGTAELHVAELPVEFARCGPALAAALDRSRPDLVVAVGQAGGRPGIALERIAINIDDARIPDNAGDQPVDVPVVVDGPAAYFSTLPVKSCVAELRRTGVPASVSQTAGTFTCNHVFYRLMHELAGARGVGDDGPGARGGFVHVPFAPEQVTDGTQPSMPVPVIAAALLTIVRTSLAVRVDTRLPGGATH</sequence>
<dbReference type="SUPFAM" id="SSF53182">
    <property type="entry name" value="Pyrrolidone carboxyl peptidase (pyroglutamate aminopeptidase)"/>
    <property type="match status" value="1"/>
</dbReference>
<evidence type="ECO:0000256" key="7">
    <source>
        <dbReference type="ARBA" id="ARBA00022801"/>
    </source>
</evidence>
<accession>A0AAC9LCD5</accession>
<dbReference type="Gene3D" id="3.40.630.20">
    <property type="entry name" value="Peptidase C15, pyroglutamyl peptidase I-like"/>
    <property type="match status" value="1"/>
</dbReference>
<feature type="active site" evidence="9">
    <location>
        <position position="80"/>
    </location>
</feature>
<dbReference type="AlphaFoldDB" id="A0AAC9LCD5"/>
<dbReference type="RefSeq" id="WP_075764278.1">
    <property type="nucleotide sequence ID" value="NZ_CP016076.1"/>
</dbReference>
<name>A0AAC9LCD5_9PSEU</name>
<dbReference type="KEGG" id="acad:UA74_10270"/>
<dbReference type="NCBIfam" id="NF009676">
    <property type="entry name" value="PRK13197.1"/>
    <property type="match status" value="1"/>
</dbReference>
<organism evidence="10 11">
    <name type="scientific">Actinoalloteichus fjordicus</name>
    <dbReference type="NCBI Taxonomy" id="1612552"/>
    <lineage>
        <taxon>Bacteria</taxon>
        <taxon>Bacillati</taxon>
        <taxon>Actinomycetota</taxon>
        <taxon>Actinomycetes</taxon>
        <taxon>Pseudonocardiales</taxon>
        <taxon>Pseudonocardiaceae</taxon>
        <taxon>Actinoalloteichus</taxon>
    </lineage>
</organism>
<dbReference type="InterPro" id="IPR000816">
    <property type="entry name" value="Peptidase_C15"/>
</dbReference>
<comment type="subunit">
    <text evidence="9">Homotetramer.</text>
</comment>
<comment type="function">
    <text evidence="2 9">Removes 5-oxoproline from various penultimate amino acid residues except L-proline.</text>
</comment>
<comment type="subcellular location">
    <subcellularLocation>
        <location evidence="3 9">Cytoplasm</location>
    </subcellularLocation>
</comment>
<dbReference type="InterPro" id="IPR036440">
    <property type="entry name" value="Peptidase_C15-like_sf"/>
</dbReference>
<keyword evidence="8 9" id="KW-0788">Thiol protease</keyword>
<proteinExistence type="inferred from homology"/>
<feature type="active site" evidence="9">
    <location>
        <position position="173"/>
    </location>
</feature>
<dbReference type="InterPro" id="IPR029762">
    <property type="entry name" value="PGP-I_bact-type"/>
</dbReference>
<dbReference type="CDD" id="cd00501">
    <property type="entry name" value="Peptidase_C15"/>
    <property type="match status" value="1"/>
</dbReference>
<dbReference type="PANTHER" id="PTHR23402">
    <property type="entry name" value="PROTEASE FAMILY C15 PYROGLUTAMYL-PEPTIDASE I-RELATED"/>
    <property type="match status" value="1"/>
</dbReference>
<reference evidence="11" key="1">
    <citation type="submission" date="2016-06" db="EMBL/GenBank/DDBJ databases">
        <title>Complete genome sequence of Actinoalloteichus fjordicus DSM 46855 (=ADI127-17), type strain of the new species Actinoalloteichus fjordicus.</title>
        <authorList>
            <person name="Ruckert C."/>
            <person name="Nouioui I."/>
            <person name="Willmese J."/>
            <person name="van Wezel G."/>
            <person name="Klenk H.-P."/>
            <person name="Kalinowski J."/>
            <person name="Zotchev S.B."/>
        </authorList>
    </citation>
    <scope>NUCLEOTIDE SEQUENCE [LARGE SCALE GENOMIC DNA]</scope>
    <source>
        <strain evidence="11">ADI127-7</strain>
    </source>
</reference>
<keyword evidence="5 9" id="KW-0963">Cytoplasm</keyword>
<dbReference type="EMBL" id="CP016076">
    <property type="protein sequence ID" value="APU14117.1"/>
    <property type="molecule type" value="Genomic_DNA"/>
</dbReference>
<dbReference type="PANTHER" id="PTHR23402:SF1">
    <property type="entry name" value="PYROGLUTAMYL-PEPTIDASE I"/>
    <property type="match status" value="1"/>
</dbReference>
<evidence type="ECO:0000256" key="1">
    <source>
        <dbReference type="ARBA" id="ARBA00001770"/>
    </source>
</evidence>
<dbReference type="GO" id="GO:0005829">
    <property type="term" value="C:cytosol"/>
    <property type="evidence" value="ECO:0007669"/>
    <property type="project" value="InterPro"/>
</dbReference>
<dbReference type="GO" id="GO:0006508">
    <property type="term" value="P:proteolysis"/>
    <property type="evidence" value="ECO:0007669"/>
    <property type="project" value="UniProtKB-KW"/>
</dbReference>
<dbReference type="PRINTS" id="PR00706">
    <property type="entry name" value="PYROGLUPTASE"/>
</dbReference>
<dbReference type="NCBIfam" id="TIGR00504">
    <property type="entry name" value="pyro_pdase"/>
    <property type="match status" value="1"/>
</dbReference>
<gene>
    <name evidence="9" type="primary">pcp</name>
    <name evidence="10" type="ORF">UA74_10270</name>
</gene>
<feature type="active site" evidence="9">
    <location>
        <position position="143"/>
    </location>
</feature>
<comment type="similarity">
    <text evidence="4 9">Belongs to the peptidase C15 family.</text>
</comment>
<comment type="catalytic activity">
    <reaction evidence="1 9">
        <text>Release of an N-terminal pyroglutamyl group from a polypeptide, the second amino acid generally not being Pro.</text>
        <dbReference type="EC" id="3.4.19.3"/>
    </reaction>
</comment>
<evidence type="ECO:0000256" key="2">
    <source>
        <dbReference type="ARBA" id="ARBA00002280"/>
    </source>
</evidence>
<evidence type="ECO:0000256" key="3">
    <source>
        <dbReference type="ARBA" id="ARBA00004496"/>
    </source>
</evidence>
<dbReference type="PIRSF" id="PIRSF015592">
    <property type="entry name" value="Prld-crbxl_pptds"/>
    <property type="match status" value="1"/>
</dbReference>
<evidence type="ECO:0000256" key="6">
    <source>
        <dbReference type="ARBA" id="ARBA00022670"/>
    </source>
</evidence>
<protein>
    <recommendedName>
        <fullName evidence="9">Pyrrolidone-carboxylate peptidase</fullName>
        <ecNumber evidence="9">3.4.19.3</ecNumber>
    </recommendedName>
    <alternativeName>
        <fullName evidence="9">5-oxoprolyl-peptidase</fullName>
    </alternativeName>
    <alternativeName>
        <fullName evidence="9">Pyroglutamyl-peptidase I</fullName>
        <shortName evidence="9">PGP-I</shortName>
        <shortName evidence="9">Pyrase</shortName>
    </alternativeName>
</protein>
<evidence type="ECO:0000256" key="9">
    <source>
        <dbReference type="HAMAP-Rule" id="MF_00417"/>
    </source>
</evidence>
<evidence type="ECO:0000256" key="5">
    <source>
        <dbReference type="ARBA" id="ARBA00022490"/>
    </source>
</evidence>
<keyword evidence="7 9" id="KW-0378">Hydrolase</keyword>
<dbReference type="FunFam" id="3.40.630.20:FF:000001">
    <property type="entry name" value="Pyrrolidone-carboxylate peptidase"/>
    <property type="match status" value="1"/>
</dbReference>
<keyword evidence="6 9" id="KW-0645">Protease</keyword>
<dbReference type="InterPro" id="IPR016125">
    <property type="entry name" value="Peptidase_C15-like"/>
</dbReference>
<dbReference type="EC" id="3.4.19.3" evidence="9"/>
<keyword evidence="11" id="KW-1185">Reference proteome</keyword>
<evidence type="ECO:0000313" key="10">
    <source>
        <dbReference type="EMBL" id="APU14117.1"/>
    </source>
</evidence>
<dbReference type="Pfam" id="PF01470">
    <property type="entry name" value="Peptidase_C15"/>
    <property type="match status" value="1"/>
</dbReference>
<dbReference type="HAMAP" id="MF_00417">
    <property type="entry name" value="Pyrrolid_peptidase"/>
    <property type="match status" value="1"/>
</dbReference>
<dbReference type="GO" id="GO:0016920">
    <property type="term" value="F:pyroglutamyl-peptidase activity"/>
    <property type="evidence" value="ECO:0007669"/>
    <property type="project" value="UniProtKB-UniRule"/>
</dbReference>
<dbReference type="Proteomes" id="UP000185511">
    <property type="component" value="Chromosome"/>
</dbReference>
<evidence type="ECO:0000256" key="8">
    <source>
        <dbReference type="ARBA" id="ARBA00022807"/>
    </source>
</evidence>
<evidence type="ECO:0000313" key="11">
    <source>
        <dbReference type="Proteomes" id="UP000185511"/>
    </source>
</evidence>
<evidence type="ECO:0000256" key="4">
    <source>
        <dbReference type="ARBA" id="ARBA00006641"/>
    </source>
</evidence>